<proteinExistence type="inferred from homology"/>
<reference evidence="5 6" key="1">
    <citation type="submission" date="2018-02" db="EMBL/GenBank/DDBJ databases">
        <title>Complete genome of Nitrosopumilus ureaphilus PS0.</title>
        <authorList>
            <person name="Qin W."/>
            <person name="Zheng Y."/>
            <person name="Stahl D.A."/>
        </authorList>
    </citation>
    <scope>NUCLEOTIDE SEQUENCE [LARGE SCALE GENOMIC DNA]</scope>
    <source>
        <strain evidence="5 6">PS0</strain>
    </source>
</reference>
<evidence type="ECO:0000313" key="6">
    <source>
        <dbReference type="Proteomes" id="UP000509478"/>
    </source>
</evidence>
<accession>A0A7D5R8G6</accession>
<dbReference type="AlphaFoldDB" id="A0A7D5R8G6"/>
<evidence type="ECO:0000256" key="1">
    <source>
        <dbReference type="ARBA" id="ARBA00001554"/>
    </source>
</evidence>
<dbReference type="CDD" id="cd00914">
    <property type="entry name" value="PCD_DCoH_subfamily_b"/>
    <property type="match status" value="1"/>
</dbReference>
<dbReference type="PANTHER" id="PTHR12599">
    <property type="entry name" value="PTERIN-4-ALPHA-CARBINOLAMINE DEHYDRATASE"/>
    <property type="match status" value="1"/>
</dbReference>
<name>A0A7D5R8G6_9ARCH</name>
<evidence type="ECO:0000256" key="3">
    <source>
        <dbReference type="ARBA" id="ARBA00023239"/>
    </source>
</evidence>
<gene>
    <name evidence="5" type="ORF">C5F50_10895</name>
</gene>
<protein>
    <recommendedName>
        <fullName evidence="4">Putative pterin-4-alpha-carbinolamine dehydratase</fullName>
        <shortName evidence="4">PHS</shortName>
        <ecNumber evidence="4">4.2.1.96</ecNumber>
    </recommendedName>
    <alternativeName>
        <fullName evidence="4">4-alpha-hydroxy-tetrahydropterin dehydratase</fullName>
    </alternativeName>
    <alternativeName>
        <fullName evidence="4">Pterin carbinolamine dehydratase</fullName>
        <shortName evidence="4">PCD</shortName>
    </alternativeName>
</protein>
<organism evidence="5 6">
    <name type="scientific">Nitrosopumilus ureiphilus</name>
    <dbReference type="NCBI Taxonomy" id="1470067"/>
    <lineage>
        <taxon>Archaea</taxon>
        <taxon>Nitrososphaerota</taxon>
        <taxon>Nitrososphaeria</taxon>
        <taxon>Nitrosopumilales</taxon>
        <taxon>Nitrosopumilaceae</taxon>
        <taxon>Nitrosopumilus</taxon>
    </lineage>
</organism>
<dbReference type="KEGG" id="nue:C5F50_10895"/>
<dbReference type="NCBIfam" id="NF002018">
    <property type="entry name" value="PRK00823.1-3"/>
    <property type="match status" value="1"/>
</dbReference>
<dbReference type="EMBL" id="CP026995">
    <property type="protein sequence ID" value="QLH07519.1"/>
    <property type="molecule type" value="Genomic_DNA"/>
</dbReference>
<dbReference type="HAMAP" id="MF_00434">
    <property type="entry name" value="Pterin_4_alpha"/>
    <property type="match status" value="1"/>
</dbReference>
<dbReference type="Gene3D" id="3.30.1360.20">
    <property type="entry name" value="Transcriptional coactivator/pterin dehydratase"/>
    <property type="match status" value="1"/>
</dbReference>
<evidence type="ECO:0000256" key="4">
    <source>
        <dbReference type="HAMAP-Rule" id="MF_00434"/>
    </source>
</evidence>
<dbReference type="RefSeq" id="WP_179371399.1">
    <property type="nucleotide sequence ID" value="NZ_CP026995.1"/>
</dbReference>
<evidence type="ECO:0000256" key="2">
    <source>
        <dbReference type="ARBA" id="ARBA00006472"/>
    </source>
</evidence>
<dbReference type="GO" id="GO:0008124">
    <property type="term" value="F:4-alpha-hydroxytetrahydrobiopterin dehydratase activity"/>
    <property type="evidence" value="ECO:0007669"/>
    <property type="project" value="UniProtKB-UniRule"/>
</dbReference>
<evidence type="ECO:0000313" key="5">
    <source>
        <dbReference type="EMBL" id="QLH07519.1"/>
    </source>
</evidence>
<dbReference type="GeneID" id="56068626"/>
<dbReference type="Pfam" id="PF01329">
    <property type="entry name" value="Pterin_4a"/>
    <property type="match status" value="1"/>
</dbReference>
<dbReference type="SUPFAM" id="SSF55248">
    <property type="entry name" value="PCD-like"/>
    <property type="match status" value="1"/>
</dbReference>
<dbReference type="Proteomes" id="UP000509478">
    <property type="component" value="Chromosome"/>
</dbReference>
<dbReference type="InterPro" id="IPR001533">
    <property type="entry name" value="Pterin_deHydtase"/>
</dbReference>
<dbReference type="NCBIfam" id="NF002017">
    <property type="entry name" value="PRK00823.1-2"/>
    <property type="match status" value="1"/>
</dbReference>
<comment type="similarity">
    <text evidence="2 4">Belongs to the pterin-4-alpha-carbinolamine dehydratase family.</text>
</comment>
<dbReference type="GO" id="GO:0006729">
    <property type="term" value="P:tetrahydrobiopterin biosynthetic process"/>
    <property type="evidence" value="ECO:0007669"/>
    <property type="project" value="InterPro"/>
</dbReference>
<comment type="catalytic activity">
    <reaction evidence="1 4">
        <text>(4aS,6R)-4a-hydroxy-L-erythro-5,6,7,8-tetrahydrobiopterin = (6R)-L-erythro-6,7-dihydrobiopterin + H2O</text>
        <dbReference type="Rhea" id="RHEA:11920"/>
        <dbReference type="ChEBI" id="CHEBI:15377"/>
        <dbReference type="ChEBI" id="CHEBI:15642"/>
        <dbReference type="ChEBI" id="CHEBI:43120"/>
        <dbReference type="EC" id="4.2.1.96"/>
    </reaction>
</comment>
<sequence length="92" mass="10697">MMRLSKADIDEELKNLPGWSVENEKLHKEFQFESFNQAFGFMTRAAMEIEKMNHHPEWFNVYNRITIELTTHDAGGITKNDVNLAKILNSLA</sequence>
<keyword evidence="3 4" id="KW-0456">Lyase</keyword>
<dbReference type="EC" id="4.2.1.96" evidence="4"/>
<dbReference type="OrthoDB" id="10495at2157"/>
<keyword evidence="6" id="KW-1185">Reference proteome</keyword>
<dbReference type="PANTHER" id="PTHR12599:SF0">
    <property type="entry name" value="PTERIN-4-ALPHA-CARBINOLAMINE DEHYDRATASE"/>
    <property type="match status" value="1"/>
</dbReference>
<dbReference type="InterPro" id="IPR036428">
    <property type="entry name" value="PCD_sf"/>
</dbReference>